<proteinExistence type="predicted"/>
<protein>
    <submittedName>
        <fullName evidence="1">Uncharacterized protein</fullName>
    </submittedName>
</protein>
<sequence length="110" mass="12257">MLRKTLQDCVRHEDPILAPDYTEADVQALRAVANGYGTEDQQKRAIKFFIEDICGTYDFPFRPGPVDRETNVALGRVRAGQILVYFLNDAPTETPVAKIAARVMGTKKTA</sequence>
<accession>A0A0F9BKI7</accession>
<gene>
    <name evidence="1" type="ORF">LCGC14_2436220</name>
</gene>
<reference evidence="1" key="1">
    <citation type="journal article" date="2015" name="Nature">
        <title>Complex archaea that bridge the gap between prokaryotes and eukaryotes.</title>
        <authorList>
            <person name="Spang A."/>
            <person name="Saw J.H."/>
            <person name="Jorgensen S.L."/>
            <person name="Zaremba-Niedzwiedzka K."/>
            <person name="Martijn J."/>
            <person name="Lind A.E."/>
            <person name="van Eijk R."/>
            <person name="Schleper C."/>
            <person name="Guy L."/>
            <person name="Ettema T.J."/>
        </authorList>
    </citation>
    <scope>NUCLEOTIDE SEQUENCE</scope>
</reference>
<comment type="caution">
    <text evidence="1">The sequence shown here is derived from an EMBL/GenBank/DDBJ whole genome shotgun (WGS) entry which is preliminary data.</text>
</comment>
<dbReference type="AlphaFoldDB" id="A0A0F9BKI7"/>
<dbReference type="EMBL" id="LAZR01037381">
    <property type="protein sequence ID" value="KKL22360.1"/>
    <property type="molecule type" value="Genomic_DNA"/>
</dbReference>
<evidence type="ECO:0000313" key="1">
    <source>
        <dbReference type="EMBL" id="KKL22360.1"/>
    </source>
</evidence>
<name>A0A0F9BKI7_9ZZZZ</name>
<organism evidence="1">
    <name type="scientific">marine sediment metagenome</name>
    <dbReference type="NCBI Taxonomy" id="412755"/>
    <lineage>
        <taxon>unclassified sequences</taxon>
        <taxon>metagenomes</taxon>
        <taxon>ecological metagenomes</taxon>
    </lineage>
</organism>